<dbReference type="InterPro" id="IPR006202">
    <property type="entry name" value="Neur_chan_lig-bd"/>
</dbReference>
<evidence type="ECO:0000259" key="1">
    <source>
        <dbReference type="Pfam" id="PF02931"/>
    </source>
</evidence>
<protein>
    <recommendedName>
        <fullName evidence="1">Neurotransmitter-gated ion-channel ligand-binding domain-containing protein</fullName>
    </recommendedName>
</protein>
<dbReference type="EMBL" id="BGPR01012790">
    <property type="protein sequence ID" value="GBN57669.1"/>
    <property type="molecule type" value="Genomic_DNA"/>
</dbReference>
<keyword evidence="3" id="KW-1185">Reference proteome</keyword>
<gene>
    <name evidence="2" type="ORF">AVEN_132932_1</name>
</gene>
<dbReference type="Gene3D" id="2.70.170.10">
    <property type="entry name" value="Neurotransmitter-gated ion-channel ligand-binding domain"/>
    <property type="match status" value="1"/>
</dbReference>
<name>A0A4Y2Q2C1_ARAVE</name>
<comment type="caution">
    <text evidence="2">The sequence shown here is derived from an EMBL/GenBank/DDBJ whole genome shotgun (WGS) entry which is preliminary data.</text>
</comment>
<reference evidence="2 3" key="1">
    <citation type="journal article" date="2019" name="Sci. Rep.">
        <title>Orb-weaving spider Araneus ventricosus genome elucidates the spidroin gene catalogue.</title>
        <authorList>
            <person name="Kono N."/>
            <person name="Nakamura H."/>
            <person name="Ohtoshi R."/>
            <person name="Moran D.A.P."/>
            <person name="Shinohara A."/>
            <person name="Yoshida Y."/>
            <person name="Fujiwara M."/>
            <person name="Mori M."/>
            <person name="Tomita M."/>
            <person name="Arakawa K."/>
        </authorList>
    </citation>
    <scope>NUCLEOTIDE SEQUENCE [LARGE SCALE GENOMIC DNA]</scope>
</reference>
<organism evidence="2 3">
    <name type="scientific">Araneus ventricosus</name>
    <name type="common">Orbweaver spider</name>
    <name type="synonym">Epeira ventricosa</name>
    <dbReference type="NCBI Taxonomy" id="182803"/>
    <lineage>
        <taxon>Eukaryota</taxon>
        <taxon>Metazoa</taxon>
        <taxon>Ecdysozoa</taxon>
        <taxon>Arthropoda</taxon>
        <taxon>Chelicerata</taxon>
        <taxon>Arachnida</taxon>
        <taxon>Araneae</taxon>
        <taxon>Araneomorphae</taxon>
        <taxon>Entelegynae</taxon>
        <taxon>Araneoidea</taxon>
        <taxon>Araneidae</taxon>
        <taxon>Araneus</taxon>
    </lineage>
</organism>
<sequence length="120" mass="13781">MENIFPPDYNKQESPSIPGKPVSLFIDLGVMDIDRIDESSMEFSIQTYLREIWNDQRLNLSCFLEENVRATIGIPDLVVNELWTPDLIFDNVKSGVLFSLSVPNRFIAVLRNGDLYRASR</sequence>
<evidence type="ECO:0000313" key="3">
    <source>
        <dbReference type="Proteomes" id="UP000499080"/>
    </source>
</evidence>
<dbReference type="Pfam" id="PF02931">
    <property type="entry name" value="Neur_chan_LBD"/>
    <property type="match status" value="1"/>
</dbReference>
<proteinExistence type="predicted"/>
<dbReference type="AlphaFoldDB" id="A0A4Y2Q2C1"/>
<accession>A0A4Y2Q2C1</accession>
<dbReference type="InterPro" id="IPR036734">
    <property type="entry name" value="Neur_chan_lig-bd_sf"/>
</dbReference>
<evidence type="ECO:0000313" key="2">
    <source>
        <dbReference type="EMBL" id="GBN57669.1"/>
    </source>
</evidence>
<dbReference type="Proteomes" id="UP000499080">
    <property type="component" value="Unassembled WGS sequence"/>
</dbReference>
<dbReference type="GO" id="GO:0005230">
    <property type="term" value="F:extracellular ligand-gated monoatomic ion channel activity"/>
    <property type="evidence" value="ECO:0007669"/>
    <property type="project" value="InterPro"/>
</dbReference>
<dbReference type="SUPFAM" id="SSF63712">
    <property type="entry name" value="Nicotinic receptor ligand binding domain-like"/>
    <property type="match status" value="1"/>
</dbReference>
<dbReference type="OrthoDB" id="6430903at2759"/>
<feature type="domain" description="Neurotransmitter-gated ion-channel ligand-binding" evidence="1">
    <location>
        <begin position="8"/>
        <end position="116"/>
    </location>
</feature>
<dbReference type="GO" id="GO:0016020">
    <property type="term" value="C:membrane"/>
    <property type="evidence" value="ECO:0007669"/>
    <property type="project" value="InterPro"/>
</dbReference>